<dbReference type="InterPro" id="IPR008183">
    <property type="entry name" value="Aldose_1/G6P_1-epimerase"/>
</dbReference>
<dbReference type="Pfam" id="PF01263">
    <property type="entry name" value="Aldose_epim"/>
    <property type="match status" value="1"/>
</dbReference>
<evidence type="ECO:0000256" key="2">
    <source>
        <dbReference type="ARBA" id="ARBA00023235"/>
    </source>
</evidence>
<dbReference type="PANTHER" id="PTHR10091">
    <property type="entry name" value="ALDOSE-1-EPIMERASE"/>
    <property type="match status" value="1"/>
</dbReference>
<dbReference type="Proteomes" id="UP000030643">
    <property type="component" value="Unassembled WGS sequence"/>
</dbReference>
<reference evidence="5" key="1">
    <citation type="journal article" date="2014" name="Genome Announc.">
        <title>Draft genome sequence of Weissella oryzae SG25T, isolated from fermented rice grains.</title>
        <authorList>
            <person name="Tanizawa Y."/>
            <person name="Fujisawa T."/>
            <person name="Mochizuki T."/>
            <person name="Kaminuma E."/>
            <person name="Suzuki Y."/>
            <person name="Nakamura Y."/>
            <person name="Tohno M."/>
        </authorList>
    </citation>
    <scope>NUCLEOTIDE SEQUENCE [LARGE SCALE GENOMIC DNA]</scope>
    <source>
        <strain evidence="5">DSM 25784 / JCM 18191 / LMG 30913 / SG25</strain>
    </source>
</reference>
<evidence type="ECO:0000313" key="4">
    <source>
        <dbReference type="EMBL" id="GAK30062.1"/>
    </source>
</evidence>
<dbReference type="RefSeq" id="WP_145912319.1">
    <property type="nucleotide sequence ID" value="NZ_DF820484.1"/>
</dbReference>
<evidence type="ECO:0000313" key="5">
    <source>
        <dbReference type="Proteomes" id="UP000030643"/>
    </source>
</evidence>
<dbReference type="CDD" id="cd09019">
    <property type="entry name" value="galactose_mutarotase_like"/>
    <property type="match status" value="1"/>
</dbReference>
<dbReference type="PANTHER" id="PTHR10091:SF0">
    <property type="entry name" value="GALACTOSE MUTAROTASE"/>
    <property type="match status" value="1"/>
</dbReference>
<dbReference type="SUPFAM" id="SSF74650">
    <property type="entry name" value="Galactose mutarotase-like"/>
    <property type="match status" value="1"/>
</dbReference>
<dbReference type="InterPro" id="IPR014718">
    <property type="entry name" value="GH-type_carb-bd"/>
</dbReference>
<keyword evidence="5" id="KW-1185">Reference proteome</keyword>
<accession>A0A069CRR0</accession>
<name>A0A069CRR0_WEIOS</name>
<proteinExistence type="inferred from homology"/>
<dbReference type="STRING" id="1329250.WOSG25_011540"/>
<dbReference type="AlphaFoldDB" id="A0A069CRR0"/>
<organism evidence="4 5">
    <name type="scientific">Weissella oryzae (strain DSM 25784 / JCM 18191 / LMG 30913 / SG25)</name>
    <dbReference type="NCBI Taxonomy" id="1329250"/>
    <lineage>
        <taxon>Bacteria</taxon>
        <taxon>Bacillati</taxon>
        <taxon>Bacillota</taxon>
        <taxon>Bacilli</taxon>
        <taxon>Lactobacillales</taxon>
        <taxon>Lactobacillaceae</taxon>
        <taxon>Weissella</taxon>
    </lineage>
</organism>
<keyword evidence="3" id="KW-0119">Carbohydrate metabolism</keyword>
<dbReference type="InterPro" id="IPR047215">
    <property type="entry name" value="Galactose_mutarotase-like"/>
</dbReference>
<evidence type="ECO:0000256" key="3">
    <source>
        <dbReference type="ARBA" id="ARBA00023277"/>
    </source>
</evidence>
<sequence>MITVKQFGVTPAGEPVQQVIITNAAGHELGLISYGASWQFFREHEGTQYRDLVIGFDNLADYIEHPYYLGNAIGRVGGRIGSASFDLNGEHVEIEANENNNTLHGGSHGFADRNWHTQVLEAENAVVFSTAIASSEDHFPGNLTTTVKYTLTDDNVVEIEFTGLSDADTLYNPTSHVYMNPAGKGTDARELYLELAATKRLAMDGELIPTGEKLDVIDTPYDFTKATKIATNLDKGIDHFDDVFETITTEGTANAILSDPKSGRAIEVRTDRNGLVFFITNPVREDTDSAKWVEQHPFNAVALEAQTLSDAIHYPALGNIILPANHKQTYKTSYSFKGLK</sequence>
<protein>
    <submittedName>
        <fullName evidence="4">Possible aldose 1-epimerase</fullName>
    </submittedName>
</protein>
<dbReference type="GO" id="GO:0004034">
    <property type="term" value="F:aldose 1-epimerase activity"/>
    <property type="evidence" value="ECO:0007669"/>
    <property type="project" value="TreeGrafter"/>
</dbReference>
<evidence type="ECO:0000256" key="1">
    <source>
        <dbReference type="ARBA" id="ARBA00006206"/>
    </source>
</evidence>
<comment type="similarity">
    <text evidence="1">Belongs to the aldose epimerase family.</text>
</comment>
<dbReference type="GO" id="GO:0006006">
    <property type="term" value="P:glucose metabolic process"/>
    <property type="evidence" value="ECO:0007669"/>
    <property type="project" value="TreeGrafter"/>
</dbReference>
<dbReference type="GO" id="GO:0033499">
    <property type="term" value="P:galactose catabolic process via UDP-galactose, Leloir pathway"/>
    <property type="evidence" value="ECO:0007669"/>
    <property type="project" value="TreeGrafter"/>
</dbReference>
<gene>
    <name evidence="4" type="primary">galM</name>
    <name evidence="4" type="ORF">WOSG25_011540</name>
</gene>
<dbReference type="eggNOG" id="COG2017">
    <property type="taxonomic scope" value="Bacteria"/>
</dbReference>
<dbReference type="InterPro" id="IPR011013">
    <property type="entry name" value="Gal_mutarotase_sf_dom"/>
</dbReference>
<dbReference type="Gene3D" id="2.70.98.10">
    <property type="match status" value="1"/>
</dbReference>
<dbReference type="GO" id="GO:0005737">
    <property type="term" value="C:cytoplasm"/>
    <property type="evidence" value="ECO:0007669"/>
    <property type="project" value="TreeGrafter"/>
</dbReference>
<keyword evidence="2" id="KW-0413">Isomerase</keyword>
<dbReference type="GO" id="GO:0030246">
    <property type="term" value="F:carbohydrate binding"/>
    <property type="evidence" value="ECO:0007669"/>
    <property type="project" value="InterPro"/>
</dbReference>
<dbReference type="EMBL" id="DF820484">
    <property type="protein sequence ID" value="GAK30062.1"/>
    <property type="molecule type" value="Genomic_DNA"/>
</dbReference>
<dbReference type="OrthoDB" id="9779408at2"/>